<keyword evidence="5" id="KW-0694">RNA-binding</keyword>
<dbReference type="GO" id="GO:0000289">
    <property type="term" value="P:nuclear-transcribed mRNA poly(A) tail shortening"/>
    <property type="evidence" value="ECO:0007669"/>
    <property type="project" value="TreeGrafter"/>
</dbReference>
<feature type="region of interest" description="Disordered" evidence="8">
    <location>
        <begin position="254"/>
        <end position="284"/>
    </location>
</feature>
<dbReference type="PANTHER" id="PTHR12515">
    <property type="entry name" value="STERILE ALPHA MOTIF DOMAIN CONTAINING PROTEIN 4-RELATED"/>
    <property type="match status" value="1"/>
</dbReference>
<dbReference type="GO" id="GO:0005829">
    <property type="term" value="C:cytosol"/>
    <property type="evidence" value="ECO:0007669"/>
    <property type="project" value="UniProtKB-SubCell"/>
</dbReference>
<dbReference type="EMBL" id="LT598467">
    <property type="protein sequence ID" value="SCU96146.1"/>
    <property type="molecule type" value="Genomic_DNA"/>
</dbReference>
<comment type="subunit">
    <text evidence="6">Monomer. Binds to RNA.</text>
</comment>
<feature type="region of interest" description="Disordered" evidence="8">
    <location>
        <begin position="32"/>
        <end position="53"/>
    </location>
</feature>
<gene>
    <name evidence="10" type="ORF">LAMI_0F05380G</name>
</gene>
<name>A0A1G4JYC8_9SACH</name>
<feature type="domain" description="SAM" evidence="9">
    <location>
        <begin position="335"/>
        <end position="392"/>
    </location>
</feature>
<dbReference type="Gene3D" id="1.10.150.50">
    <property type="entry name" value="Transcription Factor, Ets-1"/>
    <property type="match status" value="1"/>
</dbReference>
<dbReference type="SUPFAM" id="SSF47769">
    <property type="entry name" value="SAM/Pointed domain"/>
    <property type="match status" value="1"/>
</dbReference>
<evidence type="ECO:0000313" key="10">
    <source>
        <dbReference type="EMBL" id="SCU96146.1"/>
    </source>
</evidence>
<dbReference type="InterPro" id="IPR037635">
    <property type="entry name" value="VTS1_SAM"/>
</dbReference>
<dbReference type="InterPro" id="IPR013761">
    <property type="entry name" value="SAM/pointed_sf"/>
</dbReference>
<dbReference type="GO" id="GO:0000932">
    <property type="term" value="C:P-body"/>
    <property type="evidence" value="ECO:0007669"/>
    <property type="project" value="UniProtKB-SubCell"/>
</dbReference>
<feature type="compositionally biased region" description="Polar residues" evidence="8">
    <location>
        <begin position="302"/>
        <end position="312"/>
    </location>
</feature>
<dbReference type="CDD" id="cd09556">
    <property type="entry name" value="SAM_VTS1_fungal"/>
    <property type="match status" value="1"/>
</dbReference>
<accession>A0A1G4JYC8</accession>
<proteinExistence type="inferred from homology"/>
<feature type="region of interest" description="Disordered" evidence="8">
    <location>
        <begin position="302"/>
        <end position="323"/>
    </location>
</feature>
<evidence type="ECO:0000256" key="4">
    <source>
        <dbReference type="ARBA" id="ARBA00022490"/>
    </source>
</evidence>
<dbReference type="AlphaFoldDB" id="A0A1G4JYC8"/>
<protein>
    <recommendedName>
        <fullName evidence="7">RNA-binding protein VTS1</fullName>
    </recommendedName>
</protein>
<dbReference type="STRING" id="1230905.A0A1G4JYC8"/>
<organism evidence="10 11">
    <name type="scientific">Lachancea mirantina</name>
    <dbReference type="NCBI Taxonomy" id="1230905"/>
    <lineage>
        <taxon>Eukaryota</taxon>
        <taxon>Fungi</taxon>
        <taxon>Dikarya</taxon>
        <taxon>Ascomycota</taxon>
        <taxon>Saccharomycotina</taxon>
        <taxon>Saccharomycetes</taxon>
        <taxon>Saccharomycetales</taxon>
        <taxon>Saccharomycetaceae</taxon>
        <taxon>Lachancea</taxon>
    </lineage>
</organism>
<evidence type="ECO:0000256" key="2">
    <source>
        <dbReference type="ARBA" id="ARBA00004514"/>
    </source>
</evidence>
<evidence type="ECO:0000313" key="11">
    <source>
        <dbReference type="Proteomes" id="UP000191024"/>
    </source>
</evidence>
<evidence type="ECO:0000256" key="8">
    <source>
        <dbReference type="SAM" id="MobiDB-lite"/>
    </source>
</evidence>
<dbReference type="Pfam" id="PF07647">
    <property type="entry name" value="SAM_2"/>
    <property type="match status" value="1"/>
</dbReference>
<dbReference type="OrthoDB" id="2155283at2759"/>
<reference evidence="11" key="1">
    <citation type="submission" date="2016-03" db="EMBL/GenBank/DDBJ databases">
        <authorList>
            <person name="Devillers H."/>
        </authorList>
    </citation>
    <scope>NUCLEOTIDE SEQUENCE [LARGE SCALE GENOMIC DNA]</scope>
</reference>
<sequence length="403" mass="43298">MFKEDSASLPARVHSPVNLPRRAHPGAVLLSPTASGMASSHSTGTATGAISHLPLSPQLSSQHMSLNDLLDQQQNMLLDSQRTAAAGTAVVSPLMQPSSSLYLDSFTRPPSSVAPAPAPAPPRASVVINFANDLNQLCSWMLMLSTSQQNSVMDNLLSSLSEEVLHHTKLKLDSLISSGYIPPSVMSPQIASPVPNRDVTPQPLTLDSLLNNNMSTSMGTSMGASMNRQWSPAPQASATTSQPIYDYINDLAQRPHSADTQQRKKFTSPGKVTPKKSQAPVKPTATYGNGFSSVMDNGNSSFTSVSPNGENLSPTSSCSSSMNPKVLTDPKLLTNIPAWLKSLRLHKYSDALGGKPWFELVYLEDEDLEKMGVLALGARRKLIKAFAVVRGYKERGLIERSAY</sequence>
<comment type="subcellular location">
    <subcellularLocation>
        <location evidence="1">Cytoplasm</location>
        <location evidence="1">P-body</location>
    </subcellularLocation>
    <subcellularLocation>
        <location evidence="2">Cytoplasm</location>
        <location evidence="2">Cytosol</location>
    </subcellularLocation>
</comment>
<dbReference type="GO" id="GO:0003729">
    <property type="term" value="F:mRNA binding"/>
    <property type="evidence" value="ECO:0007669"/>
    <property type="project" value="InterPro"/>
</dbReference>
<dbReference type="PANTHER" id="PTHR12515:SF5">
    <property type="entry name" value="PROTEIN SMAUG"/>
    <property type="match status" value="1"/>
</dbReference>
<evidence type="ECO:0000259" key="9">
    <source>
        <dbReference type="PROSITE" id="PS50105"/>
    </source>
</evidence>
<evidence type="ECO:0000256" key="6">
    <source>
        <dbReference type="ARBA" id="ARBA00024046"/>
    </source>
</evidence>
<dbReference type="InterPro" id="IPR001660">
    <property type="entry name" value="SAM"/>
</dbReference>
<dbReference type="SMART" id="SM00454">
    <property type="entry name" value="SAM"/>
    <property type="match status" value="1"/>
</dbReference>
<evidence type="ECO:0000256" key="1">
    <source>
        <dbReference type="ARBA" id="ARBA00004201"/>
    </source>
</evidence>
<dbReference type="Proteomes" id="UP000191024">
    <property type="component" value="Chromosome F"/>
</dbReference>
<keyword evidence="4" id="KW-0963">Cytoplasm</keyword>
<evidence type="ECO:0000256" key="5">
    <source>
        <dbReference type="ARBA" id="ARBA00022884"/>
    </source>
</evidence>
<dbReference type="PROSITE" id="PS50105">
    <property type="entry name" value="SAM_DOMAIN"/>
    <property type="match status" value="1"/>
</dbReference>
<keyword evidence="11" id="KW-1185">Reference proteome</keyword>
<comment type="similarity">
    <text evidence="3">Belongs to the VTS1 family.</text>
</comment>
<evidence type="ECO:0000256" key="3">
    <source>
        <dbReference type="ARBA" id="ARBA00007325"/>
    </source>
</evidence>
<dbReference type="InterPro" id="IPR050897">
    <property type="entry name" value="SMAUG/VTS1_RNA-bind"/>
</dbReference>
<evidence type="ECO:0000256" key="7">
    <source>
        <dbReference type="ARBA" id="ARBA00024136"/>
    </source>
</evidence>
<feature type="compositionally biased region" description="Polar residues" evidence="8">
    <location>
        <begin position="32"/>
        <end position="48"/>
    </location>
</feature>